<dbReference type="Proteomes" id="UP001497535">
    <property type="component" value="Unassembled WGS sequence"/>
</dbReference>
<comment type="caution">
    <text evidence="1">The sequence shown here is derived from an EMBL/GenBank/DDBJ whole genome shotgun (WGS) entry which is preliminary data.</text>
</comment>
<gene>
    <name evidence="1" type="ORF">MENTE1834_LOCUS39756</name>
</gene>
<sequence length="187" mass="21714">MMFTYWPPVKHCFICPPNTHHHHYHPSSSLPLRCAISLGDLPDHIFLQILNDQKQIVGNSHHHQSSSSSSSSTQSFPQYNKIMKKATILSDEKLNEEWEGDDNRIEILQKRTSQKSVGTQTGNNNFPFKIEEEEVEEDEEDCKIICAQIAQSLLDIADRWAQQQQEIPTKSFWLFGWLKMKVFRLFG</sequence>
<organism evidence="1 2">
    <name type="scientific">Meloidogyne enterolobii</name>
    <name type="common">Root-knot nematode worm</name>
    <name type="synonym">Meloidogyne mayaguensis</name>
    <dbReference type="NCBI Taxonomy" id="390850"/>
    <lineage>
        <taxon>Eukaryota</taxon>
        <taxon>Metazoa</taxon>
        <taxon>Ecdysozoa</taxon>
        <taxon>Nematoda</taxon>
        <taxon>Chromadorea</taxon>
        <taxon>Rhabditida</taxon>
        <taxon>Tylenchina</taxon>
        <taxon>Tylenchomorpha</taxon>
        <taxon>Tylenchoidea</taxon>
        <taxon>Meloidogynidae</taxon>
        <taxon>Meloidogyninae</taxon>
        <taxon>Meloidogyne</taxon>
    </lineage>
</organism>
<accession>A0ACB1AKD9</accession>
<proteinExistence type="predicted"/>
<evidence type="ECO:0000313" key="1">
    <source>
        <dbReference type="EMBL" id="CAK5091890.1"/>
    </source>
</evidence>
<name>A0ACB1AKD9_MELEN</name>
<protein>
    <submittedName>
        <fullName evidence="1">Uncharacterized protein</fullName>
    </submittedName>
</protein>
<reference evidence="1" key="1">
    <citation type="submission" date="2023-11" db="EMBL/GenBank/DDBJ databases">
        <authorList>
            <person name="Poullet M."/>
        </authorList>
    </citation>
    <scope>NUCLEOTIDE SEQUENCE</scope>
    <source>
        <strain evidence="1">E1834</strain>
    </source>
</reference>
<dbReference type="EMBL" id="CAVMJV010000090">
    <property type="protein sequence ID" value="CAK5091890.1"/>
    <property type="molecule type" value="Genomic_DNA"/>
</dbReference>
<keyword evidence="2" id="KW-1185">Reference proteome</keyword>
<evidence type="ECO:0000313" key="2">
    <source>
        <dbReference type="Proteomes" id="UP001497535"/>
    </source>
</evidence>